<dbReference type="GO" id="GO:0016020">
    <property type="term" value="C:membrane"/>
    <property type="evidence" value="ECO:0007669"/>
    <property type="project" value="UniProtKB-SubCell"/>
</dbReference>
<evidence type="ECO:0000313" key="12">
    <source>
        <dbReference type="Proteomes" id="UP000239649"/>
    </source>
</evidence>
<dbReference type="SUPFAM" id="SSF56487">
    <property type="entry name" value="SRCR-like"/>
    <property type="match status" value="4"/>
</dbReference>
<dbReference type="SUPFAM" id="SSF52058">
    <property type="entry name" value="L domain-like"/>
    <property type="match status" value="1"/>
</dbReference>
<evidence type="ECO:0000256" key="3">
    <source>
        <dbReference type="ARBA" id="ARBA00022692"/>
    </source>
</evidence>
<dbReference type="Pfam" id="PF00560">
    <property type="entry name" value="LRR_1"/>
    <property type="match status" value="1"/>
</dbReference>
<evidence type="ECO:0000256" key="5">
    <source>
        <dbReference type="ARBA" id="ARBA00022737"/>
    </source>
</evidence>
<evidence type="ECO:0000256" key="4">
    <source>
        <dbReference type="ARBA" id="ARBA00022729"/>
    </source>
</evidence>
<dbReference type="PANTHER" id="PTHR48071">
    <property type="entry name" value="SRCR DOMAIN-CONTAINING PROTEIN"/>
    <property type="match status" value="1"/>
</dbReference>
<keyword evidence="4" id="KW-0732">Signal</keyword>
<evidence type="ECO:0000256" key="2">
    <source>
        <dbReference type="ARBA" id="ARBA00004430"/>
    </source>
</evidence>
<organism evidence="11 12">
    <name type="scientific">Micractinium conductrix</name>
    <dbReference type="NCBI Taxonomy" id="554055"/>
    <lineage>
        <taxon>Eukaryota</taxon>
        <taxon>Viridiplantae</taxon>
        <taxon>Chlorophyta</taxon>
        <taxon>core chlorophytes</taxon>
        <taxon>Trebouxiophyceae</taxon>
        <taxon>Chlorellales</taxon>
        <taxon>Chlorellaceae</taxon>
        <taxon>Chlorella clade</taxon>
        <taxon>Micractinium</taxon>
    </lineage>
</organism>
<evidence type="ECO:0000259" key="10">
    <source>
        <dbReference type="PROSITE" id="PS50287"/>
    </source>
</evidence>
<dbReference type="EMBL" id="LHPF02000010">
    <property type="protein sequence ID" value="PSC72551.1"/>
    <property type="molecule type" value="Genomic_DNA"/>
</dbReference>
<keyword evidence="5" id="KW-0677">Repeat</keyword>
<dbReference type="OrthoDB" id="547695at2759"/>
<protein>
    <submittedName>
        <fullName evidence="11">Deleted in malignant brain tumors 1 -like</fullName>
    </submittedName>
</protein>
<dbReference type="FunFam" id="3.10.250.10:FF:000016">
    <property type="entry name" value="Scavenger receptor cysteine-rich protein type 12"/>
    <property type="match status" value="1"/>
</dbReference>
<feature type="domain" description="SRCR" evidence="10">
    <location>
        <begin position="507"/>
        <end position="572"/>
    </location>
</feature>
<evidence type="ECO:0000256" key="8">
    <source>
        <dbReference type="ARBA" id="ARBA00023157"/>
    </source>
</evidence>
<dbReference type="InterPro" id="IPR001190">
    <property type="entry name" value="SRCR"/>
</dbReference>
<feature type="domain" description="SRCR" evidence="10">
    <location>
        <begin position="270"/>
        <end position="376"/>
    </location>
</feature>
<gene>
    <name evidence="11" type="ORF">C2E20_4305</name>
</gene>
<keyword evidence="12" id="KW-1185">Reference proteome</keyword>
<evidence type="ECO:0000256" key="9">
    <source>
        <dbReference type="ARBA" id="ARBA00023180"/>
    </source>
</evidence>
<dbReference type="SMART" id="SM00202">
    <property type="entry name" value="SR"/>
    <property type="match status" value="4"/>
</dbReference>
<keyword evidence="9" id="KW-0325">Glycoprotein</keyword>
<name>A0A2P6VEP9_9CHLO</name>
<keyword evidence="7" id="KW-0472">Membrane</keyword>
<dbReference type="InterPro" id="IPR036772">
    <property type="entry name" value="SRCR-like_dom_sf"/>
</dbReference>
<dbReference type="GO" id="GO:0005930">
    <property type="term" value="C:axoneme"/>
    <property type="evidence" value="ECO:0007669"/>
    <property type="project" value="UniProtKB-SubCell"/>
</dbReference>
<dbReference type="InterPro" id="IPR001611">
    <property type="entry name" value="Leu-rich_rpt"/>
</dbReference>
<keyword evidence="6" id="KW-1133">Transmembrane helix</keyword>
<dbReference type="Gene3D" id="3.10.250.10">
    <property type="entry name" value="SRCR-like domain"/>
    <property type="match status" value="4"/>
</dbReference>
<feature type="domain" description="SRCR" evidence="10">
    <location>
        <begin position="383"/>
        <end position="479"/>
    </location>
</feature>
<reference evidence="11 12" key="1">
    <citation type="journal article" date="2018" name="Plant J.">
        <title>Genome sequences of Chlorella sorokiniana UTEX 1602 and Micractinium conductrix SAG 241.80: implications to maltose excretion by a green alga.</title>
        <authorList>
            <person name="Arriola M.B."/>
            <person name="Velmurugan N."/>
            <person name="Zhang Y."/>
            <person name="Plunkett M.H."/>
            <person name="Hondzo H."/>
            <person name="Barney B.M."/>
        </authorList>
    </citation>
    <scope>NUCLEOTIDE SEQUENCE [LARGE SCALE GENOMIC DNA]</scope>
    <source>
        <strain evidence="11 12">SAG 241.80</strain>
    </source>
</reference>
<accession>A0A2P6VEP9</accession>
<evidence type="ECO:0000256" key="7">
    <source>
        <dbReference type="ARBA" id="ARBA00023136"/>
    </source>
</evidence>
<dbReference type="Proteomes" id="UP000239649">
    <property type="component" value="Unassembled WGS sequence"/>
</dbReference>
<comment type="subcellular location">
    <subcellularLocation>
        <location evidence="2">Cytoplasm</location>
        <location evidence="2">Cytoskeleton</location>
        <location evidence="2">Cilium axoneme</location>
    </subcellularLocation>
    <subcellularLocation>
        <location evidence="1">Membrane</location>
        <topology evidence="1">Single-pass membrane protein</topology>
    </subcellularLocation>
</comment>
<dbReference type="Gene3D" id="3.80.10.10">
    <property type="entry name" value="Ribonuclease Inhibitor"/>
    <property type="match status" value="1"/>
</dbReference>
<dbReference type="PROSITE" id="PS50287">
    <property type="entry name" value="SRCR_2"/>
    <property type="match status" value="4"/>
</dbReference>
<evidence type="ECO:0000313" key="11">
    <source>
        <dbReference type="EMBL" id="PSC72551.1"/>
    </source>
</evidence>
<proteinExistence type="predicted"/>
<feature type="domain" description="SRCR" evidence="10">
    <location>
        <begin position="579"/>
        <end position="694"/>
    </location>
</feature>
<keyword evidence="8" id="KW-1015">Disulfide bond</keyword>
<sequence length="695" mass="73122">MQGSDAASRLSLAGTTLAGPLPELPPGVLPSLRRLHLAFNAFTTTLPLSWGGDPAVLPALQELSLQLLLTSLNLPFNDITGTLPAELLARHPKLRELRLDGNRFTSTLPDAWRPLRSSACCWQATRSDGTLPAGLAWSKLSTLTLDGTAVADSVPEAWCHAVFGQHLTTFTLEGTRVAPTLPGRPIHCFPLLDRNVWGGAAAPLAIGGRFGAVCSNGFRFAEAQVACRSMSLAGGAPAATFPAGRVPVVMCMPRGLPVGIVCNNPPIAYARLAGSEYDSYTRAPGSIVRGRLEVAVQGLFGTVCADKFGAEEAQAVCKMMGFSGGLVLPKGSFVDQTKPIAMNGVACRPSATSLNSCSYTIQPRCPPKNSVAIECTRPSALPVRLQGGSTLAGRVEVQIGQRWGTICGPVGTAAAQVICGSLGLRGGAPMYRNTKPAPWLPILMSGLKCSGEESTLSMCSFSTSAKGCRHERDAAVRCKPPAVQSVMLINEMSPYPNEGFVFAGSANFGEEEARVVCSEMGMAGGAVIGADKRPFPVVQNVRCKGTESRLSDCTYEVTGTCKGNRAVVVACEESTIGRARLVGSKTPGRGRLEVLVGGKWGSVCNLQDMTSDEARVACRQLGFKWGTILGSRFGGKPAPFRVGQLSCLGNETRLSAPSCNYNTAGQSVTECQVECYNCPDAYSQTGVPLALACRK</sequence>
<evidence type="ECO:0000256" key="6">
    <source>
        <dbReference type="ARBA" id="ARBA00022989"/>
    </source>
</evidence>
<dbReference type="AlphaFoldDB" id="A0A2P6VEP9"/>
<dbReference type="PANTHER" id="PTHR48071:SF18">
    <property type="entry name" value="DELETED IN MALIGNANT BRAIN TUMORS 1 PROTEIN-RELATED"/>
    <property type="match status" value="1"/>
</dbReference>
<keyword evidence="3" id="KW-0812">Transmembrane</keyword>
<evidence type="ECO:0000256" key="1">
    <source>
        <dbReference type="ARBA" id="ARBA00004167"/>
    </source>
</evidence>
<dbReference type="Pfam" id="PF00530">
    <property type="entry name" value="SRCR"/>
    <property type="match status" value="4"/>
</dbReference>
<dbReference type="InterPro" id="IPR032675">
    <property type="entry name" value="LRR_dom_sf"/>
</dbReference>
<comment type="caution">
    <text evidence="11">The sequence shown here is derived from an EMBL/GenBank/DDBJ whole genome shotgun (WGS) entry which is preliminary data.</text>
</comment>
<dbReference type="PRINTS" id="PR00258">
    <property type="entry name" value="SPERACTRCPTR"/>
</dbReference>